<proteinExistence type="predicted"/>
<feature type="compositionally biased region" description="Polar residues" evidence="1">
    <location>
        <begin position="685"/>
        <end position="697"/>
    </location>
</feature>
<evidence type="ECO:0000256" key="1">
    <source>
        <dbReference type="SAM" id="MobiDB-lite"/>
    </source>
</evidence>
<organism evidence="3 4">
    <name type="scientific">Apodospora peruviana</name>
    <dbReference type="NCBI Taxonomy" id="516989"/>
    <lineage>
        <taxon>Eukaryota</taxon>
        <taxon>Fungi</taxon>
        <taxon>Dikarya</taxon>
        <taxon>Ascomycota</taxon>
        <taxon>Pezizomycotina</taxon>
        <taxon>Sordariomycetes</taxon>
        <taxon>Sordariomycetidae</taxon>
        <taxon>Sordariales</taxon>
        <taxon>Lasiosphaeriaceae</taxon>
        <taxon>Apodospora</taxon>
    </lineage>
</organism>
<feature type="compositionally biased region" description="Pro residues" evidence="1">
    <location>
        <begin position="788"/>
        <end position="806"/>
    </location>
</feature>
<feature type="region of interest" description="Disordered" evidence="1">
    <location>
        <begin position="731"/>
        <end position="806"/>
    </location>
</feature>
<evidence type="ECO:0000313" key="4">
    <source>
        <dbReference type="Proteomes" id="UP001283341"/>
    </source>
</evidence>
<dbReference type="Proteomes" id="UP001283341">
    <property type="component" value="Unassembled WGS sequence"/>
</dbReference>
<dbReference type="AlphaFoldDB" id="A0AAE0LXW0"/>
<gene>
    <name evidence="3" type="ORF">B0H66DRAFT_525934</name>
</gene>
<feature type="transmembrane region" description="Helical" evidence="2">
    <location>
        <begin position="100"/>
        <end position="119"/>
    </location>
</feature>
<feature type="compositionally biased region" description="Low complexity" evidence="1">
    <location>
        <begin position="731"/>
        <end position="760"/>
    </location>
</feature>
<protein>
    <submittedName>
        <fullName evidence="3">Uncharacterized protein</fullName>
    </submittedName>
</protein>
<evidence type="ECO:0000256" key="2">
    <source>
        <dbReference type="SAM" id="Phobius"/>
    </source>
</evidence>
<reference evidence="3" key="1">
    <citation type="journal article" date="2023" name="Mol. Phylogenet. Evol.">
        <title>Genome-scale phylogeny and comparative genomics of the fungal order Sordariales.</title>
        <authorList>
            <person name="Hensen N."/>
            <person name="Bonometti L."/>
            <person name="Westerberg I."/>
            <person name="Brannstrom I.O."/>
            <person name="Guillou S."/>
            <person name="Cros-Aarteil S."/>
            <person name="Calhoun S."/>
            <person name="Haridas S."/>
            <person name="Kuo A."/>
            <person name="Mondo S."/>
            <person name="Pangilinan J."/>
            <person name="Riley R."/>
            <person name="LaButti K."/>
            <person name="Andreopoulos B."/>
            <person name="Lipzen A."/>
            <person name="Chen C."/>
            <person name="Yan M."/>
            <person name="Daum C."/>
            <person name="Ng V."/>
            <person name="Clum A."/>
            <person name="Steindorff A."/>
            <person name="Ohm R.A."/>
            <person name="Martin F."/>
            <person name="Silar P."/>
            <person name="Natvig D.O."/>
            <person name="Lalanne C."/>
            <person name="Gautier V."/>
            <person name="Ament-Velasquez S.L."/>
            <person name="Kruys A."/>
            <person name="Hutchinson M.I."/>
            <person name="Powell A.J."/>
            <person name="Barry K."/>
            <person name="Miller A.N."/>
            <person name="Grigoriev I.V."/>
            <person name="Debuchy R."/>
            <person name="Gladieux P."/>
            <person name="Hiltunen Thoren M."/>
            <person name="Johannesson H."/>
        </authorList>
    </citation>
    <scope>NUCLEOTIDE SEQUENCE</scope>
    <source>
        <strain evidence="3">CBS 118394</strain>
    </source>
</reference>
<feature type="region of interest" description="Disordered" evidence="1">
    <location>
        <begin position="652"/>
        <end position="713"/>
    </location>
</feature>
<keyword evidence="2" id="KW-1133">Transmembrane helix</keyword>
<reference evidence="3" key="2">
    <citation type="submission" date="2023-06" db="EMBL/GenBank/DDBJ databases">
        <authorList>
            <consortium name="Lawrence Berkeley National Laboratory"/>
            <person name="Haridas S."/>
            <person name="Hensen N."/>
            <person name="Bonometti L."/>
            <person name="Westerberg I."/>
            <person name="Brannstrom I.O."/>
            <person name="Guillou S."/>
            <person name="Cros-Aarteil S."/>
            <person name="Calhoun S."/>
            <person name="Kuo A."/>
            <person name="Mondo S."/>
            <person name="Pangilinan J."/>
            <person name="Riley R."/>
            <person name="Labutti K."/>
            <person name="Andreopoulos B."/>
            <person name="Lipzen A."/>
            <person name="Chen C."/>
            <person name="Yanf M."/>
            <person name="Daum C."/>
            <person name="Ng V."/>
            <person name="Clum A."/>
            <person name="Steindorff A."/>
            <person name="Ohm R."/>
            <person name="Martin F."/>
            <person name="Silar P."/>
            <person name="Natvig D."/>
            <person name="Lalanne C."/>
            <person name="Gautier V."/>
            <person name="Ament-Velasquez S.L."/>
            <person name="Kruys A."/>
            <person name="Hutchinson M.I."/>
            <person name="Powell A.J."/>
            <person name="Barry K."/>
            <person name="Miller A.N."/>
            <person name="Grigoriev I.V."/>
            <person name="Debuchy R."/>
            <person name="Gladieux P."/>
            <person name="Thoren M.H."/>
            <person name="Johannesson H."/>
        </authorList>
    </citation>
    <scope>NUCLEOTIDE SEQUENCE</scope>
    <source>
        <strain evidence="3">CBS 118394</strain>
    </source>
</reference>
<sequence>MPPPANLPRANGPAVYGPPIKDIRVAAFRKRFGFFFLFPYIVFIILIWVLSCYQARKPFLLVRLCVPKQFQSYDVDLHGIMPAHAKDATNLTYALDALNVFAALVALPITYAILARAAVVRSLRTDKNKQLNVKQLFALADRKFLVGTDGSLYDTQYTPNTWDARLVAISPELSALAGVRAREVITSVRHSLIGSRPSSWKATAWYDAGTKSYFASTVPRDTVTGMIRHLALRMDSQVECKRTESYEYPSPCPGREFPFRHPRLKFDVCVTANFGTQEYYTNTPWRESYLGSTWMEDMQSIGEEMHVRYIDEDGLDVCQDEDWRCGNDRPRWTWDGNYKCSTNTTLANFELGNFYNNQTNGGPIQSVVAYIEATNATGGPPIYEGNINWVPPQSPITSDYAQDWSPTRGNSDDEEFASGPLLITAQALFGNGSFYYLAQQVDYNLTYDKDPYRLMLAASCPYPFQHFAESTSPKSCIEYADLSDTGTVDWTNAMVFELMRELFIDHSEERSGDYEYHARTSRSYPLDVAFYLSNRAVMDGAVDGLWSQQSVNIFHHEGIEVRQYDLSNAALIVNSVWLGLQVLGILGFVYYAYRVPTWTSTLDALAIARITHQLKDDNLLRGLGLRRVKNRELKKLKEVDALVGVDKPREEIERENLSGTNTAAASATTTPPRDGSGTSLGPAALNNNRSSTQSGHGQLTDADRDGEMGMNSIPIPMVDLHTVLSEHTATNVNDNHSTNNNLNTNNLYNNDNTHTNNNNNELPSPLHPRIPLDAGDIDNHTEPDGRISPPPYTPRTGPPGPDLPLPPSYSIALSVNELRVGAEGLVTRKFSQRRKNIWV</sequence>
<feature type="transmembrane region" description="Helical" evidence="2">
    <location>
        <begin position="571"/>
        <end position="593"/>
    </location>
</feature>
<comment type="caution">
    <text evidence="3">The sequence shown here is derived from an EMBL/GenBank/DDBJ whole genome shotgun (WGS) entry which is preliminary data.</text>
</comment>
<feature type="transmembrane region" description="Helical" evidence="2">
    <location>
        <begin position="32"/>
        <end position="51"/>
    </location>
</feature>
<accession>A0AAE0LXW0</accession>
<keyword evidence="2" id="KW-0472">Membrane</keyword>
<keyword evidence="2" id="KW-0812">Transmembrane</keyword>
<evidence type="ECO:0000313" key="3">
    <source>
        <dbReference type="EMBL" id="KAK3311911.1"/>
    </source>
</evidence>
<keyword evidence="4" id="KW-1185">Reference proteome</keyword>
<feature type="compositionally biased region" description="Low complexity" evidence="1">
    <location>
        <begin position="660"/>
        <end position="670"/>
    </location>
</feature>
<name>A0AAE0LXW0_9PEZI</name>
<dbReference type="EMBL" id="JAUEDM010000011">
    <property type="protein sequence ID" value="KAK3311911.1"/>
    <property type="molecule type" value="Genomic_DNA"/>
</dbReference>